<feature type="chain" id="PRO_5022019960" evidence="1">
    <location>
        <begin position="32"/>
        <end position="356"/>
    </location>
</feature>
<evidence type="ECO:0000313" key="3">
    <source>
        <dbReference type="Proteomes" id="UP000315400"/>
    </source>
</evidence>
<gene>
    <name evidence="2" type="ORF">FKY71_12285</name>
</gene>
<keyword evidence="1" id="KW-0732">Signal</keyword>
<dbReference type="InterPro" id="IPR029058">
    <property type="entry name" value="AB_hydrolase_fold"/>
</dbReference>
<dbReference type="AlphaFoldDB" id="A0A540VPP1"/>
<proteinExistence type="predicted"/>
<organism evidence="2 3">
    <name type="scientific">Spiribacter salinus</name>
    <dbReference type="NCBI Taxonomy" id="1335746"/>
    <lineage>
        <taxon>Bacteria</taxon>
        <taxon>Pseudomonadati</taxon>
        <taxon>Pseudomonadota</taxon>
        <taxon>Gammaproteobacteria</taxon>
        <taxon>Chromatiales</taxon>
        <taxon>Ectothiorhodospiraceae</taxon>
        <taxon>Spiribacter</taxon>
    </lineage>
</organism>
<protein>
    <submittedName>
        <fullName evidence="2">Alpha/beta fold hydrolase</fullName>
    </submittedName>
</protein>
<comment type="caution">
    <text evidence="2">The sequence shown here is derived from an EMBL/GenBank/DDBJ whole genome shotgun (WGS) entry which is preliminary data.</text>
</comment>
<dbReference type="Gene3D" id="3.40.50.1820">
    <property type="entry name" value="alpha/beta hydrolase"/>
    <property type="match status" value="1"/>
</dbReference>
<dbReference type="Pfam" id="PF05990">
    <property type="entry name" value="DUF900"/>
    <property type="match status" value="1"/>
</dbReference>
<dbReference type="PANTHER" id="PTHR36513:SF1">
    <property type="entry name" value="TRANSMEMBRANE PROTEIN"/>
    <property type="match status" value="1"/>
</dbReference>
<dbReference type="InterPro" id="IPR010297">
    <property type="entry name" value="DUF900_hydrolase"/>
</dbReference>
<keyword evidence="2" id="KW-0378">Hydrolase</keyword>
<dbReference type="GO" id="GO:0016787">
    <property type="term" value="F:hydrolase activity"/>
    <property type="evidence" value="ECO:0007669"/>
    <property type="project" value="UniProtKB-KW"/>
</dbReference>
<evidence type="ECO:0000256" key="1">
    <source>
        <dbReference type="SAM" id="SignalP"/>
    </source>
</evidence>
<dbReference type="EMBL" id="VIFK01000144">
    <property type="protein sequence ID" value="TQE98729.1"/>
    <property type="molecule type" value="Genomic_DNA"/>
</dbReference>
<dbReference type="PANTHER" id="PTHR36513">
    <property type="entry name" value="ABC TRANSMEMBRANE TYPE-1 DOMAIN-CONTAINING PROTEIN"/>
    <property type="match status" value="1"/>
</dbReference>
<reference evidence="2 3" key="1">
    <citation type="submission" date="2019-06" db="EMBL/GenBank/DDBJ databases">
        <title>Metagenome assembled Genome of Spiribacter salinus SL48-SHIP from the microbial mat of Salt Lake 48 (Novosibirsk region, Russia).</title>
        <authorList>
            <person name="Shipova A."/>
            <person name="Rozanov A.S."/>
            <person name="Bryanskaya A.V."/>
            <person name="Peltek S.E."/>
        </authorList>
    </citation>
    <scope>NUCLEOTIDE SEQUENCE [LARGE SCALE GENOMIC DNA]</scope>
    <source>
        <strain evidence="2">SL48-SHIP-2</strain>
    </source>
</reference>
<accession>A0A540VPP1</accession>
<sequence>MRQAFPDMTRKMGIILTLCAAAVAVAAPSHAQMDPAQTKIKTWEFPYFTLRNRTGSPESGKIYGGERSDLKAGMCQVGELDLGVLSPLAEVAPSFLREELLRVQDAREMDPAAVLAGLEKTAGARGPALYVHGYYIDFEKGCRRAALLQQNAGLEGRFLWFSWPSDGSAAYYTHDEADLYWSVPDLADTIIELERRSGAGAVDVIGHSLGARGVVLALYEVANRRPDIRLGHVALLAPDMDFEIFARILPRIAPSAESLTVYTARGDKPLALSRQMHGYARLGESGNDVSKIAAVEVIDLSDLPTDSPTGHLYHIHSSAVGADLRQLLNEGKRASARRGLKAKARNLWHLKSTEEN</sequence>
<name>A0A540VPP1_9GAMM</name>
<dbReference type="Proteomes" id="UP000315400">
    <property type="component" value="Unassembled WGS sequence"/>
</dbReference>
<dbReference type="SUPFAM" id="SSF53474">
    <property type="entry name" value="alpha/beta-Hydrolases"/>
    <property type="match status" value="1"/>
</dbReference>
<feature type="signal peptide" evidence="1">
    <location>
        <begin position="1"/>
        <end position="31"/>
    </location>
</feature>
<evidence type="ECO:0000313" key="2">
    <source>
        <dbReference type="EMBL" id="TQE98729.1"/>
    </source>
</evidence>